<name>A0A1Z1F8F3_9SPHN</name>
<keyword evidence="2" id="KW-0805">Transcription regulation</keyword>
<dbReference type="PRINTS" id="PR00039">
    <property type="entry name" value="HTHLYSR"/>
</dbReference>
<dbReference type="PANTHER" id="PTHR30293">
    <property type="entry name" value="TRANSCRIPTIONAL REGULATORY PROTEIN NAC-RELATED"/>
    <property type="match status" value="1"/>
</dbReference>
<keyword evidence="4" id="KW-0010">Activator</keyword>
<dbReference type="GO" id="GO:0003677">
    <property type="term" value="F:DNA binding"/>
    <property type="evidence" value="ECO:0007669"/>
    <property type="project" value="UniProtKB-KW"/>
</dbReference>
<dbReference type="GO" id="GO:0003700">
    <property type="term" value="F:DNA-binding transcription factor activity"/>
    <property type="evidence" value="ECO:0007669"/>
    <property type="project" value="InterPro"/>
</dbReference>
<proteinExistence type="inferred from homology"/>
<evidence type="ECO:0000259" key="6">
    <source>
        <dbReference type="PROSITE" id="PS50931"/>
    </source>
</evidence>
<evidence type="ECO:0000313" key="7">
    <source>
        <dbReference type="EMBL" id="ARU15013.1"/>
    </source>
</evidence>
<dbReference type="SUPFAM" id="SSF46785">
    <property type="entry name" value="Winged helix' DNA-binding domain"/>
    <property type="match status" value="1"/>
</dbReference>
<dbReference type="RefSeq" id="WP_066842207.1">
    <property type="nucleotide sequence ID" value="NZ_CP019602.1"/>
</dbReference>
<reference evidence="7 8" key="1">
    <citation type="submission" date="2017-01" db="EMBL/GenBank/DDBJ databases">
        <title>Complete genome sequence of esterase-producing bacterium Croceicoccus marinus E4A9.</title>
        <authorList>
            <person name="Wu Y.-H."/>
            <person name="Cheng H."/>
            <person name="Xu L."/>
            <person name="Huo Y.-Y."/>
            <person name="Wang C.-S."/>
            <person name="Xu X.-W."/>
        </authorList>
    </citation>
    <scope>NUCLEOTIDE SEQUENCE [LARGE SCALE GENOMIC DNA]</scope>
    <source>
        <strain evidence="7 8">E4A9</strain>
    </source>
</reference>
<dbReference type="Gene3D" id="1.10.10.10">
    <property type="entry name" value="Winged helix-like DNA-binding domain superfamily/Winged helix DNA-binding domain"/>
    <property type="match status" value="1"/>
</dbReference>
<dbReference type="InterPro" id="IPR000847">
    <property type="entry name" value="LysR_HTH_N"/>
</dbReference>
<protein>
    <recommendedName>
        <fullName evidence="6">HTH lysR-type domain-containing protein</fullName>
    </recommendedName>
</protein>
<dbReference type="InterPro" id="IPR005119">
    <property type="entry name" value="LysR_subst-bd"/>
</dbReference>
<keyword evidence="8" id="KW-1185">Reference proteome</keyword>
<dbReference type="InterPro" id="IPR036390">
    <property type="entry name" value="WH_DNA-bd_sf"/>
</dbReference>
<dbReference type="GO" id="GO:2000142">
    <property type="term" value="P:regulation of DNA-templated transcription initiation"/>
    <property type="evidence" value="ECO:0007669"/>
    <property type="project" value="TreeGrafter"/>
</dbReference>
<evidence type="ECO:0000313" key="8">
    <source>
        <dbReference type="Proteomes" id="UP000195807"/>
    </source>
</evidence>
<sequence length="309" mass="33964">MDVKQLRYFCAVFERKNLSHAAQQCFVAQSAISHHLANLESELKVKLFDRQPRGMDPTPEGARLYEHARSILRSIESASEDVQQLSSEITGSLRLGLPYTIVDAIAVDLFLRIRDAMPKADVMLQEAFSNQLFDQLVGGNLDLVFVYNAAQDERVQLSMVHYEPLCCVGHPSLVGPDPVPISMAEATSLPQMVLQRGDAARSVSNQLRMQQAMNASKMFECNSVIGVHKAIQAGLAVVICPYITVRNLANEGRVVARPIVDPAPIRRLDCARLSNRTATKLSATVSAIVTELIGKETKSGRWPIVSDPG</sequence>
<comment type="similarity">
    <text evidence="1">Belongs to the LysR transcriptional regulatory family.</text>
</comment>
<gene>
    <name evidence="7" type="ORF">A9D14_01015</name>
</gene>
<organism evidence="7 8">
    <name type="scientific">Croceicoccus marinus</name>
    <dbReference type="NCBI Taxonomy" id="450378"/>
    <lineage>
        <taxon>Bacteria</taxon>
        <taxon>Pseudomonadati</taxon>
        <taxon>Pseudomonadota</taxon>
        <taxon>Alphaproteobacteria</taxon>
        <taxon>Sphingomonadales</taxon>
        <taxon>Erythrobacteraceae</taxon>
        <taxon>Croceicoccus</taxon>
    </lineage>
</organism>
<dbReference type="SUPFAM" id="SSF53850">
    <property type="entry name" value="Periplasmic binding protein-like II"/>
    <property type="match status" value="1"/>
</dbReference>
<dbReference type="PANTHER" id="PTHR30293:SF0">
    <property type="entry name" value="NITROGEN ASSIMILATION REGULATORY PROTEIN NAC"/>
    <property type="match status" value="1"/>
</dbReference>
<evidence type="ECO:0000256" key="1">
    <source>
        <dbReference type="ARBA" id="ARBA00009437"/>
    </source>
</evidence>
<accession>A0A1Z1F8F3</accession>
<dbReference type="Pfam" id="PF00126">
    <property type="entry name" value="HTH_1"/>
    <property type="match status" value="1"/>
</dbReference>
<dbReference type="Gene3D" id="3.40.190.10">
    <property type="entry name" value="Periplasmic binding protein-like II"/>
    <property type="match status" value="2"/>
</dbReference>
<evidence type="ECO:0000256" key="5">
    <source>
        <dbReference type="ARBA" id="ARBA00023163"/>
    </source>
</evidence>
<evidence type="ECO:0000256" key="2">
    <source>
        <dbReference type="ARBA" id="ARBA00023015"/>
    </source>
</evidence>
<evidence type="ECO:0000256" key="4">
    <source>
        <dbReference type="ARBA" id="ARBA00023159"/>
    </source>
</evidence>
<feature type="domain" description="HTH lysR-type" evidence="6">
    <location>
        <begin position="1"/>
        <end position="58"/>
    </location>
</feature>
<evidence type="ECO:0000256" key="3">
    <source>
        <dbReference type="ARBA" id="ARBA00023125"/>
    </source>
</evidence>
<dbReference type="EMBL" id="CP019602">
    <property type="protein sequence ID" value="ARU15013.1"/>
    <property type="molecule type" value="Genomic_DNA"/>
</dbReference>
<keyword evidence="3" id="KW-0238">DNA-binding</keyword>
<dbReference type="PROSITE" id="PS50931">
    <property type="entry name" value="HTH_LYSR"/>
    <property type="match status" value="1"/>
</dbReference>
<keyword evidence="5" id="KW-0804">Transcription</keyword>
<dbReference type="STRING" id="450378.GCA_001661675_00203"/>
<dbReference type="AlphaFoldDB" id="A0A1Z1F8F3"/>
<dbReference type="Pfam" id="PF03466">
    <property type="entry name" value="LysR_substrate"/>
    <property type="match status" value="1"/>
</dbReference>
<dbReference type="InterPro" id="IPR036388">
    <property type="entry name" value="WH-like_DNA-bd_sf"/>
</dbReference>
<dbReference type="Proteomes" id="UP000195807">
    <property type="component" value="Chromosome"/>
</dbReference>
<dbReference type="KEGG" id="cman:A9D14_01015"/>
<dbReference type="FunFam" id="1.10.10.10:FF:000001">
    <property type="entry name" value="LysR family transcriptional regulator"/>
    <property type="match status" value="1"/>
</dbReference>